<dbReference type="EMBL" id="BARV01010868">
    <property type="protein sequence ID" value="GAI02519.1"/>
    <property type="molecule type" value="Genomic_DNA"/>
</dbReference>
<accession>X1M850</accession>
<dbReference type="AlphaFoldDB" id="X1M850"/>
<organism evidence="1">
    <name type="scientific">marine sediment metagenome</name>
    <dbReference type="NCBI Taxonomy" id="412755"/>
    <lineage>
        <taxon>unclassified sequences</taxon>
        <taxon>metagenomes</taxon>
        <taxon>ecological metagenomes</taxon>
    </lineage>
</organism>
<evidence type="ECO:0000313" key="1">
    <source>
        <dbReference type="EMBL" id="GAI02519.1"/>
    </source>
</evidence>
<feature type="non-terminal residue" evidence="1">
    <location>
        <position position="1"/>
    </location>
</feature>
<dbReference type="SUPFAM" id="SSF51261">
    <property type="entry name" value="Duplicated hybrid motif"/>
    <property type="match status" value="1"/>
</dbReference>
<gene>
    <name evidence="1" type="ORF">S06H3_20868</name>
</gene>
<dbReference type="Gene3D" id="2.70.70.10">
    <property type="entry name" value="Glucose Permease (Domain IIA)"/>
    <property type="match status" value="1"/>
</dbReference>
<proteinExistence type="predicted"/>
<evidence type="ECO:0008006" key="2">
    <source>
        <dbReference type="Google" id="ProtNLM"/>
    </source>
</evidence>
<dbReference type="InterPro" id="IPR011055">
    <property type="entry name" value="Dup_hybrid_motif"/>
</dbReference>
<sequence length="37" mass="3838">GLSGNTGYSIAPHLHLSIKANGASVDPLRFIKTTMGL</sequence>
<name>X1M850_9ZZZZ</name>
<protein>
    <recommendedName>
        <fullName evidence="2">Peptidase M23 domain-containing protein</fullName>
    </recommendedName>
</protein>
<reference evidence="1" key="1">
    <citation type="journal article" date="2014" name="Front. Microbiol.">
        <title>High frequency of phylogenetically diverse reductive dehalogenase-homologous genes in deep subseafloor sedimentary metagenomes.</title>
        <authorList>
            <person name="Kawai M."/>
            <person name="Futagami T."/>
            <person name="Toyoda A."/>
            <person name="Takaki Y."/>
            <person name="Nishi S."/>
            <person name="Hori S."/>
            <person name="Arai W."/>
            <person name="Tsubouchi T."/>
            <person name="Morono Y."/>
            <person name="Uchiyama I."/>
            <person name="Ito T."/>
            <person name="Fujiyama A."/>
            <person name="Inagaki F."/>
            <person name="Takami H."/>
        </authorList>
    </citation>
    <scope>NUCLEOTIDE SEQUENCE</scope>
    <source>
        <strain evidence="1">Expedition CK06-06</strain>
    </source>
</reference>
<comment type="caution">
    <text evidence="1">The sequence shown here is derived from an EMBL/GenBank/DDBJ whole genome shotgun (WGS) entry which is preliminary data.</text>
</comment>